<dbReference type="GeneID" id="98175052"/>
<feature type="compositionally biased region" description="Polar residues" evidence="1">
    <location>
        <begin position="165"/>
        <end position="187"/>
    </location>
</feature>
<gene>
    <name evidence="4" type="ORF">MFIFM68171_04309</name>
</gene>
<evidence type="ECO:0000259" key="3">
    <source>
        <dbReference type="PROSITE" id="PS51294"/>
    </source>
</evidence>
<accession>A0ABQ0G8W5</accession>
<dbReference type="Pfam" id="PF00249">
    <property type="entry name" value="Myb_DNA-binding"/>
    <property type="match status" value="2"/>
</dbReference>
<evidence type="ECO:0000313" key="4">
    <source>
        <dbReference type="EMBL" id="GAB1314099.1"/>
    </source>
</evidence>
<feature type="compositionally biased region" description="Basic and acidic residues" evidence="1">
    <location>
        <begin position="285"/>
        <end position="295"/>
    </location>
</feature>
<dbReference type="PANTHER" id="PTHR45614:SF25">
    <property type="entry name" value="MYB PROTEIN"/>
    <property type="match status" value="1"/>
</dbReference>
<feature type="domain" description="HTH myb-type" evidence="3">
    <location>
        <begin position="6"/>
        <end position="66"/>
    </location>
</feature>
<dbReference type="Gene3D" id="1.10.10.60">
    <property type="entry name" value="Homeodomain-like"/>
    <property type="match status" value="2"/>
</dbReference>
<name>A0ABQ0G8W5_9PEZI</name>
<evidence type="ECO:0000313" key="5">
    <source>
        <dbReference type="Proteomes" id="UP001628179"/>
    </source>
</evidence>
<evidence type="ECO:0000256" key="1">
    <source>
        <dbReference type="SAM" id="MobiDB-lite"/>
    </source>
</evidence>
<comment type="caution">
    <text evidence="4">The sequence shown here is derived from an EMBL/GenBank/DDBJ whole genome shotgun (WGS) entry which is preliminary data.</text>
</comment>
<dbReference type="InterPro" id="IPR050560">
    <property type="entry name" value="MYB_TF"/>
</dbReference>
<dbReference type="InterPro" id="IPR009057">
    <property type="entry name" value="Homeodomain-like_sf"/>
</dbReference>
<feature type="domain" description="Myb-like" evidence="2">
    <location>
        <begin position="6"/>
        <end position="66"/>
    </location>
</feature>
<dbReference type="Proteomes" id="UP001628179">
    <property type="component" value="Unassembled WGS sequence"/>
</dbReference>
<dbReference type="RefSeq" id="XP_070915830.1">
    <property type="nucleotide sequence ID" value="XM_071059729.1"/>
</dbReference>
<dbReference type="InterPro" id="IPR017930">
    <property type="entry name" value="Myb_dom"/>
</dbReference>
<dbReference type="PROSITE" id="PS51294">
    <property type="entry name" value="HTH_MYB"/>
    <property type="match status" value="2"/>
</dbReference>
<proteinExistence type="predicted"/>
<dbReference type="CDD" id="cd00167">
    <property type="entry name" value="SANT"/>
    <property type="match status" value="2"/>
</dbReference>
<feature type="region of interest" description="Disordered" evidence="1">
    <location>
        <begin position="264"/>
        <end position="295"/>
    </location>
</feature>
<dbReference type="InterPro" id="IPR001005">
    <property type="entry name" value="SANT/Myb"/>
</dbReference>
<feature type="domain" description="Myb-like" evidence="2">
    <location>
        <begin position="67"/>
        <end position="117"/>
    </location>
</feature>
<dbReference type="PANTHER" id="PTHR45614">
    <property type="entry name" value="MYB PROTEIN-RELATED"/>
    <property type="match status" value="1"/>
</dbReference>
<reference evidence="4 5" key="1">
    <citation type="submission" date="2024-09" db="EMBL/GenBank/DDBJ databases">
        <title>Itraconazole resistance in Madurella fahalii resulting from another homologue of gene encoding cytochrome P450 14-alpha sterol demethylase (CYP51).</title>
        <authorList>
            <person name="Yoshioka I."/>
            <person name="Fahal A.H."/>
            <person name="Kaneko S."/>
            <person name="Yaguchi T."/>
        </authorList>
    </citation>
    <scope>NUCLEOTIDE SEQUENCE [LARGE SCALE GENOMIC DNA]</scope>
    <source>
        <strain evidence="4 5">IFM 68171</strain>
    </source>
</reference>
<feature type="domain" description="HTH myb-type" evidence="3">
    <location>
        <begin position="67"/>
        <end position="121"/>
    </location>
</feature>
<evidence type="ECO:0000259" key="2">
    <source>
        <dbReference type="PROSITE" id="PS50090"/>
    </source>
</evidence>
<dbReference type="SMART" id="SM00717">
    <property type="entry name" value="SANT"/>
    <property type="match status" value="2"/>
</dbReference>
<feature type="region of interest" description="Disordered" evidence="1">
    <location>
        <begin position="150"/>
        <end position="196"/>
    </location>
</feature>
<protein>
    <submittedName>
        <fullName evidence="4">Uncharacterized protein</fullName>
    </submittedName>
</protein>
<keyword evidence="5" id="KW-1185">Reference proteome</keyword>
<dbReference type="SUPFAM" id="SSF46689">
    <property type="entry name" value="Homeodomain-like"/>
    <property type="match status" value="1"/>
</dbReference>
<dbReference type="EMBL" id="BAAFSV010000002">
    <property type="protein sequence ID" value="GAB1314099.1"/>
    <property type="molecule type" value="Genomic_DNA"/>
</dbReference>
<organism evidence="4 5">
    <name type="scientific">Madurella fahalii</name>
    <dbReference type="NCBI Taxonomy" id="1157608"/>
    <lineage>
        <taxon>Eukaryota</taxon>
        <taxon>Fungi</taxon>
        <taxon>Dikarya</taxon>
        <taxon>Ascomycota</taxon>
        <taxon>Pezizomycotina</taxon>
        <taxon>Sordariomycetes</taxon>
        <taxon>Sordariomycetidae</taxon>
        <taxon>Sordariales</taxon>
        <taxon>Sordariales incertae sedis</taxon>
        <taxon>Madurella</taxon>
    </lineage>
</organism>
<dbReference type="PROSITE" id="PS50090">
    <property type="entry name" value="MYB_LIKE"/>
    <property type="match status" value="2"/>
</dbReference>
<sequence length="307" mass="34787">MARHAHKDIRRGPWTQLEDQQLRDAVHLVQLEAAHQRRDQTWVRISTEIVKTRTPKQCRERWEQNLKPGLRHDPITAEEGDEILRLHNKLGNKWAKIAQHLPGRSDNAVKNWFNGYKNRLERQNRMVRSAHRQYQHERTDMMALQQPLPSLPPTRDSCHYGMRSPLSSPTAISPVSQPDRSPISDSGSHYAATPLPYESRRPALPSLCLLPVPAEGSLYSPPPSASPTEAKFPPVASLFSPNLATGACQGSGYYSTPRTYLPTAPTSPVRPAPMTIPSEPSVLQYREEERRRQERVGRLSITSLLNE</sequence>